<sequence length="409" mass="43880">MTDTTAISVAPPAPASNISAQATAFTVILAVSFCHCVNDIMQSLLSAIYPLLKENYGLDFWQIGLLTFTFQVTASLLQPVIGMVTDKRPMPYSLPWGMASSLVGLVVLAHAGHYWLLLIGASLIGIGSAIFHPESSRIARIASGGRFGLAQSLFQVGGNFGQAMGPLLAAFIVVPFGQTSISWFTAGSLIGIVVLWQVGGWYSRLRASMATRKQAAHVSPFPRKKVMWALAVLTLLVLTKNAYIASLSSYFTFYAMHKFGVSVQMSQVMLFLFLGASALGILLGGPFGDRYGQKAMIWFSIVGVLPFTLALPYANLEWTMVLTVLIGLILSSAFSNIVVFAQELVPGRVGMIAGIFFGFAFGMGGIAAAVLGVVADIKGIDFVYQICSYLPFLGLLTVFLPNMKEARKA</sequence>
<feature type="transmembrane region" description="Helical" evidence="4">
    <location>
        <begin position="226"/>
        <end position="245"/>
    </location>
</feature>
<evidence type="ECO:0000256" key="1">
    <source>
        <dbReference type="ARBA" id="ARBA00022692"/>
    </source>
</evidence>
<dbReference type="PANTHER" id="PTHR43129">
    <property type="entry name" value="FOSMIDOMYCIN RESISTANCE PROTEIN"/>
    <property type="match status" value="1"/>
</dbReference>
<evidence type="ECO:0000259" key="5">
    <source>
        <dbReference type="PROSITE" id="PS50850"/>
    </source>
</evidence>
<dbReference type="PROSITE" id="PS50850">
    <property type="entry name" value="MFS"/>
    <property type="match status" value="1"/>
</dbReference>
<evidence type="ECO:0000313" key="6">
    <source>
        <dbReference type="EMBL" id="MDX8526796.1"/>
    </source>
</evidence>
<accession>A0ABU4ZS56</accession>
<dbReference type="InterPro" id="IPR020846">
    <property type="entry name" value="MFS_dom"/>
</dbReference>
<keyword evidence="1 4" id="KW-0812">Transmembrane</keyword>
<dbReference type="RefSeq" id="WP_320234736.1">
    <property type="nucleotide sequence ID" value="NZ_JAVIJF010000014.1"/>
</dbReference>
<feature type="transmembrane region" description="Helical" evidence="4">
    <location>
        <begin position="295"/>
        <end position="314"/>
    </location>
</feature>
<evidence type="ECO:0000256" key="2">
    <source>
        <dbReference type="ARBA" id="ARBA00022989"/>
    </source>
</evidence>
<feature type="transmembrane region" description="Helical" evidence="4">
    <location>
        <begin position="382"/>
        <end position="400"/>
    </location>
</feature>
<feature type="transmembrane region" description="Helical" evidence="4">
    <location>
        <begin position="114"/>
        <end position="132"/>
    </location>
</feature>
<dbReference type="CDD" id="cd17478">
    <property type="entry name" value="MFS_FsR"/>
    <property type="match status" value="1"/>
</dbReference>
<keyword evidence="2 4" id="KW-1133">Transmembrane helix</keyword>
<dbReference type="InterPro" id="IPR036259">
    <property type="entry name" value="MFS_trans_sf"/>
</dbReference>
<dbReference type="Proteomes" id="UP001276840">
    <property type="component" value="Unassembled WGS sequence"/>
</dbReference>
<feature type="transmembrane region" description="Helical" evidence="4">
    <location>
        <begin position="265"/>
        <end position="283"/>
    </location>
</feature>
<proteinExistence type="predicted"/>
<feature type="transmembrane region" description="Helical" evidence="4">
    <location>
        <begin position="60"/>
        <end position="77"/>
    </location>
</feature>
<dbReference type="EMBL" id="JAVIJF010000014">
    <property type="protein sequence ID" value="MDX8526796.1"/>
    <property type="molecule type" value="Genomic_DNA"/>
</dbReference>
<feature type="transmembrane region" description="Helical" evidence="4">
    <location>
        <begin position="183"/>
        <end position="205"/>
    </location>
</feature>
<feature type="transmembrane region" description="Helical" evidence="4">
    <location>
        <begin position="153"/>
        <end position="177"/>
    </location>
</feature>
<evidence type="ECO:0000313" key="7">
    <source>
        <dbReference type="Proteomes" id="UP001276840"/>
    </source>
</evidence>
<dbReference type="SUPFAM" id="SSF103473">
    <property type="entry name" value="MFS general substrate transporter"/>
    <property type="match status" value="1"/>
</dbReference>
<dbReference type="Pfam" id="PF07690">
    <property type="entry name" value="MFS_1"/>
    <property type="match status" value="1"/>
</dbReference>
<evidence type="ECO:0000256" key="4">
    <source>
        <dbReference type="SAM" id="Phobius"/>
    </source>
</evidence>
<keyword evidence="7" id="KW-1185">Reference proteome</keyword>
<reference evidence="6 7" key="1">
    <citation type="submission" date="2023-08" db="EMBL/GenBank/DDBJ databases">
        <title>Implementing the SeqCode for naming new Mesorhizobium species isolated from Vachellia karroo root nodules.</title>
        <authorList>
            <person name="Van Lill M."/>
        </authorList>
    </citation>
    <scope>NUCLEOTIDE SEQUENCE [LARGE SCALE GENOMIC DNA]</scope>
    <source>
        <strain evidence="6 7">MSK 1335</strain>
    </source>
</reference>
<protein>
    <submittedName>
        <fullName evidence="6">MFS transporter</fullName>
    </submittedName>
</protein>
<comment type="caution">
    <text evidence="6">The sequence shown here is derived from an EMBL/GenBank/DDBJ whole genome shotgun (WGS) entry which is preliminary data.</text>
</comment>
<feature type="transmembrane region" description="Helical" evidence="4">
    <location>
        <begin position="353"/>
        <end position="376"/>
    </location>
</feature>
<gene>
    <name evidence="6" type="ORF">RFM68_20055</name>
</gene>
<organism evidence="6 7">
    <name type="scientific">Mesorhizobium montanum</name>
    <dbReference type="NCBI Taxonomy" id="3072323"/>
    <lineage>
        <taxon>Bacteria</taxon>
        <taxon>Pseudomonadati</taxon>
        <taxon>Pseudomonadota</taxon>
        <taxon>Alphaproteobacteria</taxon>
        <taxon>Hyphomicrobiales</taxon>
        <taxon>Phyllobacteriaceae</taxon>
        <taxon>Mesorhizobium</taxon>
    </lineage>
</organism>
<dbReference type="PANTHER" id="PTHR43129:SF1">
    <property type="entry name" value="FOSMIDOMYCIN RESISTANCE PROTEIN"/>
    <property type="match status" value="1"/>
</dbReference>
<feature type="transmembrane region" description="Helical" evidence="4">
    <location>
        <begin position="320"/>
        <end position="341"/>
    </location>
</feature>
<name>A0ABU4ZS56_9HYPH</name>
<evidence type="ECO:0000256" key="3">
    <source>
        <dbReference type="ARBA" id="ARBA00023136"/>
    </source>
</evidence>
<dbReference type="Gene3D" id="1.20.1250.20">
    <property type="entry name" value="MFS general substrate transporter like domains"/>
    <property type="match status" value="2"/>
</dbReference>
<keyword evidence="3 4" id="KW-0472">Membrane</keyword>
<dbReference type="InterPro" id="IPR011701">
    <property type="entry name" value="MFS"/>
</dbReference>
<feature type="domain" description="Major facilitator superfamily (MFS) profile" evidence="5">
    <location>
        <begin position="27"/>
        <end position="406"/>
    </location>
</feature>